<proteinExistence type="inferred from homology"/>
<dbReference type="InterPro" id="IPR002219">
    <property type="entry name" value="PKC_DAG/PE"/>
</dbReference>
<evidence type="ECO:0000256" key="2">
    <source>
        <dbReference type="ARBA" id="ARBA00004496"/>
    </source>
</evidence>
<dbReference type="SMART" id="SM00109">
    <property type="entry name" value="C1"/>
    <property type="match status" value="1"/>
</dbReference>
<reference evidence="16 17" key="1">
    <citation type="submission" date="2024-04" db="EMBL/GenBank/DDBJ databases">
        <authorList>
            <person name="Waldvogel A.-M."/>
            <person name="Schoenle A."/>
        </authorList>
    </citation>
    <scope>NUCLEOTIDE SEQUENCE [LARGE SCALE GENOMIC DNA]</scope>
</reference>
<dbReference type="GO" id="GO:0005634">
    <property type="term" value="C:nucleus"/>
    <property type="evidence" value="ECO:0007669"/>
    <property type="project" value="UniProtKB-SubCell"/>
</dbReference>
<dbReference type="GO" id="GO:0008017">
    <property type="term" value="F:microtubule binding"/>
    <property type="evidence" value="ECO:0007669"/>
    <property type="project" value="TreeGrafter"/>
</dbReference>
<feature type="compositionally biased region" description="Polar residues" evidence="12">
    <location>
        <begin position="1010"/>
        <end position="1020"/>
    </location>
</feature>
<dbReference type="GO" id="GO:0005856">
    <property type="term" value="C:cytoskeleton"/>
    <property type="evidence" value="ECO:0007669"/>
    <property type="project" value="TreeGrafter"/>
</dbReference>
<evidence type="ECO:0000256" key="3">
    <source>
        <dbReference type="ARBA" id="ARBA00008352"/>
    </source>
</evidence>
<dbReference type="InterPro" id="IPR001849">
    <property type="entry name" value="PH_domain"/>
</dbReference>
<evidence type="ECO:0000256" key="8">
    <source>
        <dbReference type="ARBA" id="ARBA00022771"/>
    </source>
</evidence>
<dbReference type="GO" id="GO:0045666">
    <property type="term" value="P:positive regulation of neuron differentiation"/>
    <property type="evidence" value="ECO:0007669"/>
    <property type="project" value="TreeGrafter"/>
</dbReference>
<dbReference type="Pfam" id="PF11705">
    <property type="entry name" value="RNA_pol_3_Rpc31"/>
    <property type="match status" value="1"/>
</dbReference>
<evidence type="ECO:0000256" key="4">
    <source>
        <dbReference type="ARBA" id="ARBA00022490"/>
    </source>
</evidence>
<keyword evidence="17" id="KW-1185">Reference proteome</keyword>
<sequence length="1035" mass="118073">MRSFIQEKVQKRDVERYSDKYHQAGPDQDQDQAIDWNRFPKELRVRSHKPRPPGPKVMSRSKREDAENAKNTEMTRNLKNQKDQKGQKDQMNPPSEAGEKQDVLQKLESLEQKEPHSDEEEEEEKKPEEEEEEEQVDEDDFEEDTDYIMSYFDNGEEFGADSDDNMDEARAPGTSRSLTETPERNLHAPRSCSGVFGCFRSSSEALGRTVGMSRLLEKKAEKMKENNAKNKEKEKGLRLREKEAREREVRSGNGHLFTSITVSSTTLCSSCNRSITAKEALSCPGCNVTIHNRCRDSLPCCAKMKQKQTKLTLSRNSSTLQNVSMRSKSQLKERPTSAIYASDLRLSKRVRSSLSLSKSVSTNNIAGAGEEPVGLRRILSQSSESLNFRSRTLSLESLTDEAEQWWSPLLEELQNDTRGLSLDSWSCVVDQNFLRTQHKDVIKQQDVIYELMQTELHHVRTLRIMELYRRGLVEEVQLDSGLGHSLFPVLDQLLELHTGFLQDLIQRREEGREGEGERGRNANYVVKRIGDILIKQFSGSNAEELRKVYAEFCSRHPKAVALYKEVFTRDRRLQGFIKRVTRGPLLRRHGVQECILLVTQRITKYPVLLQRLLDCTKDPEESPLLSKALRLLKDLLSSVDREVLEQERRCRLQEVQNRLDPRAEASVRGGVFRSGELHRRTLLHEGAVLWRLQGSRMKDVHLLLMNDVLVFLQDKDQKFTFASLDKSPVVSLTGLIVRDIANQEKGLYLISDCTPPEMYEIHTRSKEERKAWINRIQQAVISCPSRTEFPLIETEDKALLRRLRAEIQQKDREVLELLQERLTLFSDLVQITSPESETETRPKTDLHRRMFRSDSGTAPQGEPLLNGAITEVEKLSEILMNCKIQRNQPINEAPLNGCVQINGSSKDKNGNQQGAALSQETCRRLVALSSQLHALQAAVIRQDSLLELSIRLGPAPQSTGPGQDGEAGLLRRQVSLLQQEVTRLHALIPLAELRRHSRAPMAAKEEDAVDTSNENVSQRSDSPRDLQDIPEESET</sequence>
<dbReference type="InterPro" id="IPR000219">
    <property type="entry name" value="DH_dom"/>
</dbReference>
<comment type="similarity">
    <text evidence="3">Belongs to the eukaryotic RPC7 RNA polymerase subunit family.</text>
</comment>
<dbReference type="FunFam" id="1.20.900.10:FF:000004">
    <property type="entry name" value="Rho guanine nucleotide exchange factor 2"/>
    <property type="match status" value="1"/>
</dbReference>
<evidence type="ECO:0000256" key="5">
    <source>
        <dbReference type="ARBA" id="ARBA00022553"/>
    </source>
</evidence>
<evidence type="ECO:0000259" key="13">
    <source>
        <dbReference type="PROSITE" id="PS50003"/>
    </source>
</evidence>
<protein>
    <submittedName>
        <fullName evidence="16">Uncharacterized protein</fullName>
    </submittedName>
</protein>
<dbReference type="AlphaFoldDB" id="A0AAV2ME07"/>
<dbReference type="Gene3D" id="1.20.900.10">
    <property type="entry name" value="Dbl homology (DH) domain"/>
    <property type="match status" value="1"/>
</dbReference>
<dbReference type="Proteomes" id="UP001497482">
    <property type="component" value="Chromosome 7"/>
</dbReference>
<dbReference type="EMBL" id="OZ035829">
    <property type="protein sequence ID" value="CAL1611594.1"/>
    <property type="molecule type" value="Genomic_DNA"/>
</dbReference>
<dbReference type="Pfam" id="PF17838">
    <property type="entry name" value="PH_16"/>
    <property type="match status" value="1"/>
</dbReference>
<feature type="domain" description="PH" evidence="13">
    <location>
        <begin position="681"/>
        <end position="781"/>
    </location>
</feature>
<comment type="subcellular location">
    <subcellularLocation>
        <location evidence="2">Cytoplasm</location>
    </subcellularLocation>
    <subcellularLocation>
        <location evidence="1">Nucleus</location>
    </subcellularLocation>
</comment>
<dbReference type="InterPro" id="IPR035899">
    <property type="entry name" value="DBL_dom_sf"/>
</dbReference>
<dbReference type="SUPFAM" id="SSF48065">
    <property type="entry name" value="DBL homology domain (DH-domain)"/>
    <property type="match status" value="1"/>
</dbReference>
<feature type="domain" description="Phorbol-ester/DAG-type" evidence="15">
    <location>
        <begin position="254"/>
        <end position="301"/>
    </location>
</feature>
<dbReference type="PROSITE" id="PS50081">
    <property type="entry name" value="ZF_DAG_PE_2"/>
    <property type="match status" value="1"/>
</dbReference>
<dbReference type="InterPro" id="IPR046349">
    <property type="entry name" value="C1-like_sf"/>
</dbReference>
<dbReference type="Pfam" id="PF00621">
    <property type="entry name" value="RhoGEF"/>
    <property type="match status" value="1"/>
</dbReference>
<evidence type="ECO:0000259" key="14">
    <source>
        <dbReference type="PROSITE" id="PS50010"/>
    </source>
</evidence>
<dbReference type="SMART" id="SM00233">
    <property type="entry name" value="PH"/>
    <property type="match status" value="1"/>
</dbReference>
<dbReference type="CDD" id="cd00160">
    <property type="entry name" value="RhoGEF"/>
    <property type="match status" value="1"/>
</dbReference>
<keyword evidence="4" id="KW-0963">Cytoplasm</keyword>
<dbReference type="PROSITE" id="PS50003">
    <property type="entry name" value="PH_DOMAIN"/>
    <property type="match status" value="1"/>
</dbReference>
<feature type="compositionally biased region" description="Acidic residues" evidence="12">
    <location>
        <begin position="117"/>
        <end position="146"/>
    </location>
</feature>
<dbReference type="SUPFAM" id="SSF57889">
    <property type="entry name" value="Cysteine-rich domain"/>
    <property type="match status" value="1"/>
</dbReference>
<feature type="compositionally biased region" description="Basic and acidic residues" evidence="12">
    <location>
        <begin position="61"/>
        <end position="70"/>
    </location>
</feature>
<dbReference type="PROSITE" id="PS50010">
    <property type="entry name" value="DH_2"/>
    <property type="match status" value="1"/>
</dbReference>
<dbReference type="InterPro" id="IPR011993">
    <property type="entry name" value="PH-like_dom_sf"/>
</dbReference>
<dbReference type="SUPFAM" id="SSF50729">
    <property type="entry name" value="PH domain-like"/>
    <property type="match status" value="1"/>
</dbReference>
<evidence type="ECO:0000256" key="12">
    <source>
        <dbReference type="SAM" id="MobiDB-lite"/>
    </source>
</evidence>
<evidence type="ECO:0000256" key="11">
    <source>
        <dbReference type="ARBA" id="ARBA00023242"/>
    </source>
</evidence>
<feature type="compositionally biased region" description="Acidic residues" evidence="12">
    <location>
        <begin position="154"/>
        <end position="166"/>
    </location>
</feature>
<dbReference type="GO" id="GO:0006383">
    <property type="term" value="P:transcription by RNA polymerase III"/>
    <property type="evidence" value="ECO:0007669"/>
    <property type="project" value="InterPro"/>
</dbReference>
<keyword evidence="10" id="KW-0175">Coiled coil</keyword>
<feature type="region of interest" description="Disordered" evidence="12">
    <location>
        <begin position="1"/>
        <end position="187"/>
    </location>
</feature>
<evidence type="ECO:0000256" key="10">
    <source>
        <dbReference type="ARBA" id="ARBA00023054"/>
    </source>
</evidence>
<dbReference type="GO" id="GO:0008270">
    <property type="term" value="F:zinc ion binding"/>
    <property type="evidence" value="ECO:0007669"/>
    <property type="project" value="UniProtKB-KW"/>
</dbReference>
<feature type="compositionally biased region" description="Basic and acidic residues" evidence="12">
    <location>
        <begin position="97"/>
        <end position="116"/>
    </location>
</feature>
<dbReference type="GO" id="GO:0000902">
    <property type="term" value="P:cell morphogenesis"/>
    <property type="evidence" value="ECO:0007669"/>
    <property type="project" value="TreeGrafter"/>
</dbReference>
<feature type="compositionally biased region" description="Basic and acidic residues" evidence="12">
    <location>
        <begin position="8"/>
        <end position="22"/>
    </location>
</feature>
<dbReference type="InterPro" id="IPR024661">
    <property type="entry name" value="RNA_pol_III_Rpc31"/>
</dbReference>
<dbReference type="GO" id="GO:0035023">
    <property type="term" value="P:regulation of Rho protein signal transduction"/>
    <property type="evidence" value="ECO:0007669"/>
    <property type="project" value="TreeGrafter"/>
</dbReference>
<evidence type="ECO:0000256" key="1">
    <source>
        <dbReference type="ARBA" id="ARBA00004123"/>
    </source>
</evidence>
<keyword evidence="5" id="KW-0597">Phosphoprotein</keyword>
<evidence type="ECO:0000256" key="6">
    <source>
        <dbReference type="ARBA" id="ARBA00022658"/>
    </source>
</evidence>
<gene>
    <name evidence="16" type="ORF">KC01_LOCUS37993</name>
</gene>
<dbReference type="InterPro" id="IPR041020">
    <property type="entry name" value="PH_16"/>
</dbReference>
<dbReference type="PANTHER" id="PTHR13944">
    <property type="entry name" value="AGAP007712-PA"/>
    <property type="match status" value="1"/>
</dbReference>
<evidence type="ECO:0000256" key="7">
    <source>
        <dbReference type="ARBA" id="ARBA00022723"/>
    </source>
</evidence>
<evidence type="ECO:0000313" key="17">
    <source>
        <dbReference type="Proteomes" id="UP001497482"/>
    </source>
</evidence>
<evidence type="ECO:0000259" key="15">
    <source>
        <dbReference type="PROSITE" id="PS50081"/>
    </source>
</evidence>
<evidence type="ECO:0000313" key="16">
    <source>
        <dbReference type="EMBL" id="CAL1611594.1"/>
    </source>
</evidence>
<dbReference type="GO" id="GO:0005737">
    <property type="term" value="C:cytoplasm"/>
    <property type="evidence" value="ECO:0007669"/>
    <property type="project" value="UniProtKB-SubCell"/>
</dbReference>
<organism evidence="16 17">
    <name type="scientific">Knipowitschia caucasica</name>
    <name type="common">Caucasian dwarf goby</name>
    <name type="synonym">Pomatoschistus caucasicus</name>
    <dbReference type="NCBI Taxonomy" id="637954"/>
    <lineage>
        <taxon>Eukaryota</taxon>
        <taxon>Metazoa</taxon>
        <taxon>Chordata</taxon>
        <taxon>Craniata</taxon>
        <taxon>Vertebrata</taxon>
        <taxon>Euteleostomi</taxon>
        <taxon>Actinopterygii</taxon>
        <taxon>Neopterygii</taxon>
        <taxon>Teleostei</taxon>
        <taxon>Neoteleostei</taxon>
        <taxon>Acanthomorphata</taxon>
        <taxon>Gobiaria</taxon>
        <taxon>Gobiiformes</taxon>
        <taxon>Gobioidei</taxon>
        <taxon>Gobiidae</taxon>
        <taxon>Gobiinae</taxon>
        <taxon>Knipowitschia</taxon>
    </lineage>
</organism>
<feature type="region of interest" description="Disordered" evidence="12">
    <location>
        <begin position="997"/>
        <end position="1035"/>
    </location>
</feature>
<keyword evidence="9" id="KW-0862">Zinc</keyword>
<dbReference type="Gene3D" id="2.30.29.30">
    <property type="entry name" value="Pleckstrin-homology domain (PH domain)/Phosphotyrosine-binding domain (PTB)"/>
    <property type="match status" value="1"/>
</dbReference>
<feature type="domain" description="DH" evidence="14">
    <location>
        <begin position="443"/>
        <end position="642"/>
    </location>
</feature>
<keyword evidence="8" id="KW-0863">Zinc-finger</keyword>
<evidence type="ECO:0000256" key="9">
    <source>
        <dbReference type="ARBA" id="ARBA00022833"/>
    </source>
</evidence>
<dbReference type="GO" id="GO:0032587">
    <property type="term" value="C:ruffle membrane"/>
    <property type="evidence" value="ECO:0007669"/>
    <property type="project" value="TreeGrafter"/>
</dbReference>
<accession>A0AAV2ME07</accession>
<keyword evidence="7" id="KW-0479">Metal-binding</keyword>
<dbReference type="GO" id="GO:0005085">
    <property type="term" value="F:guanyl-nucleotide exchange factor activity"/>
    <property type="evidence" value="ECO:0007669"/>
    <property type="project" value="UniProtKB-KW"/>
</dbReference>
<dbReference type="Gene3D" id="3.30.60.20">
    <property type="match status" value="1"/>
</dbReference>
<keyword evidence="11" id="KW-0539">Nucleus</keyword>
<dbReference type="InterPro" id="IPR051632">
    <property type="entry name" value="Rho_GEF"/>
</dbReference>
<dbReference type="GO" id="GO:0007015">
    <property type="term" value="P:actin filament organization"/>
    <property type="evidence" value="ECO:0007669"/>
    <property type="project" value="TreeGrafter"/>
</dbReference>
<name>A0AAV2ME07_KNICA</name>
<dbReference type="PANTHER" id="PTHR13944:SF20">
    <property type="entry name" value="RHO GUANINE NUCLEOTIDE EXCHANGE FACTOR 2"/>
    <property type="match status" value="1"/>
</dbReference>
<keyword evidence="6" id="KW-0344">Guanine-nucleotide releasing factor</keyword>
<dbReference type="SMART" id="SM00325">
    <property type="entry name" value="RhoGEF"/>
    <property type="match status" value="1"/>
</dbReference>